<dbReference type="GeneID" id="64345104"/>
<gene>
    <name evidence="7" type="ORF">P1N92_04350</name>
</gene>
<evidence type="ECO:0000256" key="4">
    <source>
        <dbReference type="ARBA" id="ARBA00022989"/>
    </source>
</evidence>
<feature type="transmembrane region" description="Helical" evidence="6">
    <location>
        <begin position="251"/>
        <end position="273"/>
    </location>
</feature>
<feature type="transmembrane region" description="Helical" evidence="6">
    <location>
        <begin position="357"/>
        <end position="378"/>
    </location>
</feature>
<evidence type="ECO:0000313" key="7">
    <source>
        <dbReference type="EMBL" id="MDG9733350.1"/>
    </source>
</evidence>
<sequence length="467" mass="53876">MNIKRLFRDFGFVISSNLLTLIISTIVILVVPKLIGVEEYGYWQLFMFYSGYLGLLPLGWLDGIYLRYGGEKYERLNKSLFHSQFILLMIMQSFFALIIIIAAMIIHDKQYSFILYALAIFLLIYIAQSFCKFVLQITNRIREYSEVTILANVIYVVTVISLIVVNVRDFRLLIISFIFGNFVALLYAMYVLKDLFFQHYANRKFWSLGEAAINIRVGSQLLIANVAAMLIIGVVRMGIQHSWGVATFGKVSLTLSISNLLMVFINAISLIIFPKLKRIDPDKVNGLYSVIRDILMPLIFFGMLIYFPISYFIPLWLPKYDSALIYMSVLFPMIAYQSKFEILSNTFMKVLRMERQLLFINVITLVISVVLTVISVFVLHNLTATIFVIIIVMAIRSTISELYVKNKLHVKFSSEMLLEAVMVVLFILLSWYLSTFEAIIGYMVILALYLLIKKNDIIRAVKRVKML</sequence>
<comment type="caution">
    <text evidence="7">The sequence shown here is derived from an EMBL/GenBank/DDBJ whole genome shotgun (WGS) entry which is preliminary data.</text>
</comment>
<feature type="transmembrane region" description="Helical" evidence="6">
    <location>
        <begin position="41"/>
        <end position="65"/>
    </location>
</feature>
<keyword evidence="4 6" id="KW-1133">Transmembrane helix</keyword>
<evidence type="ECO:0000256" key="3">
    <source>
        <dbReference type="ARBA" id="ARBA00022692"/>
    </source>
</evidence>
<comment type="subcellular location">
    <subcellularLocation>
        <location evidence="1">Cell membrane</location>
        <topology evidence="1">Multi-pass membrane protein</topology>
    </subcellularLocation>
</comment>
<evidence type="ECO:0000256" key="2">
    <source>
        <dbReference type="ARBA" id="ARBA00022475"/>
    </source>
</evidence>
<feature type="transmembrane region" description="Helical" evidence="6">
    <location>
        <begin position="173"/>
        <end position="192"/>
    </location>
</feature>
<feature type="transmembrane region" description="Helical" evidence="6">
    <location>
        <begin position="113"/>
        <end position="135"/>
    </location>
</feature>
<protein>
    <submittedName>
        <fullName evidence="7">Uncharacterized protein</fullName>
    </submittedName>
</protein>
<feature type="transmembrane region" description="Helical" evidence="6">
    <location>
        <begin position="416"/>
        <end position="433"/>
    </location>
</feature>
<feature type="transmembrane region" description="Helical" evidence="6">
    <location>
        <begin position="147"/>
        <end position="167"/>
    </location>
</feature>
<feature type="transmembrane region" description="Helical" evidence="6">
    <location>
        <begin position="439"/>
        <end position="457"/>
    </location>
</feature>
<dbReference type="InterPro" id="IPR050833">
    <property type="entry name" value="Poly_Biosynth_Transport"/>
</dbReference>
<keyword evidence="8" id="KW-1185">Reference proteome</keyword>
<dbReference type="PANTHER" id="PTHR30250">
    <property type="entry name" value="PST FAMILY PREDICTED COLANIC ACID TRANSPORTER"/>
    <property type="match status" value="1"/>
</dbReference>
<keyword evidence="3 6" id="KW-0812">Transmembrane</keyword>
<name>A0ABT6HC72_LEUPS</name>
<evidence type="ECO:0000256" key="1">
    <source>
        <dbReference type="ARBA" id="ARBA00004651"/>
    </source>
</evidence>
<dbReference type="Proteomes" id="UP001529201">
    <property type="component" value="Unassembled WGS sequence"/>
</dbReference>
<organism evidence="7 8">
    <name type="scientific">Leuconostoc pseudomesenteroides</name>
    <dbReference type="NCBI Taxonomy" id="33968"/>
    <lineage>
        <taxon>Bacteria</taxon>
        <taxon>Bacillati</taxon>
        <taxon>Bacillota</taxon>
        <taxon>Bacilli</taxon>
        <taxon>Lactobacillales</taxon>
        <taxon>Lactobacillaceae</taxon>
        <taxon>Leuconostoc</taxon>
    </lineage>
</organism>
<evidence type="ECO:0000256" key="6">
    <source>
        <dbReference type="SAM" id="Phobius"/>
    </source>
</evidence>
<keyword evidence="5 6" id="KW-0472">Membrane</keyword>
<keyword evidence="2" id="KW-1003">Cell membrane</keyword>
<dbReference type="EMBL" id="JARGDN010000004">
    <property type="protein sequence ID" value="MDG9733350.1"/>
    <property type="molecule type" value="Genomic_DNA"/>
</dbReference>
<evidence type="ECO:0000256" key="5">
    <source>
        <dbReference type="ARBA" id="ARBA00023136"/>
    </source>
</evidence>
<feature type="transmembrane region" description="Helical" evidence="6">
    <location>
        <begin position="319"/>
        <end position="336"/>
    </location>
</feature>
<feature type="transmembrane region" description="Helical" evidence="6">
    <location>
        <begin position="384"/>
        <end position="404"/>
    </location>
</feature>
<proteinExistence type="predicted"/>
<dbReference type="RefSeq" id="WP_010296351.1">
    <property type="nucleotide sequence ID" value="NZ_CP065993.1"/>
</dbReference>
<reference evidence="7 8" key="1">
    <citation type="submission" date="2023-02" db="EMBL/GenBank/DDBJ databases">
        <title>Antimicrobial susceptibility testing and tentative epidemiological cut-off values for Lactobacillaceae family species intended for ingestion.</title>
        <authorList>
            <person name="Noehr-Meldgaard K."/>
            <person name="Struve C."/>
            <person name="Ingmer H."/>
            <person name="Koza A."/>
            <person name="Al-Nakeeb K."/>
            <person name="Agersoe Y."/>
        </authorList>
    </citation>
    <scope>NUCLEOTIDE SEQUENCE [LARGE SCALE GENOMIC DNA]</scope>
    <source>
        <strain evidence="7 8">DSM 20193</strain>
    </source>
</reference>
<dbReference type="PANTHER" id="PTHR30250:SF11">
    <property type="entry name" value="O-ANTIGEN TRANSPORTER-RELATED"/>
    <property type="match status" value="1"/>
</dbReference>
<feature type="transmembrane region" description="Helical" evidence="6">
    <location>
        <begin position="12"/>
        <end position="35"/>
    </location>
</feature>
<evidence type="ECO:0000313" key="8">
    <source>
        <dbReference type="Proteomes" id="UP001529201"/>
    </source>
</evidence>
<feature type="transmembrane region" description="Helical" evidence="6">
    <location>
        <begin position="213"/>
        <end position="239"/>
    </location>
</feature>
<feature type="transmembrane region" description="Helical" evidence="6">
    <location>
        <begin position="294"/>
        <end position="313"/>
    </location>
</feature>
<accession>A0ABT6HC72</accession>
<feature type="transmembrane region" description="Helical" evidence="6">
    <location>
        <begin position="85"/>
        <end position="107"/>
    </location>
</feature>